<accession>A0ABR7SVE5</accession>
<dbReference type="Gene3D" id="3.10.450.50">
    <property type="match status" value="1"/>
</dbReference>
<dbReference type="Pfam" id="PF12680">
    <property type="entry name" value="SnoaL_2"/>
    <property type="match status" value="1"/>
</dbReference>
<organism evidence="2 3">
    <name type="scientific">Streptomyces polyasparticus</name>
    <dbReference type="NCBI Taxonomy" id="2767826"/>
    <lineage>
        <taxon>Bacteria</taxon>
        <taxon>Bacillati</taxon>
        <taxon>Actinomycetota</taxon>
        <taxon>Actinomycetes</taxon>
        <taxon>Kitasatosporales</taxon>
        <taxon>Streptomycetaceae</taxon>
        <taxon>Streptomyces</taxon>
    </lineage>
</organism>
<evidence type="ECO:0000259" key="1">
    <source>
        <dbReference type="Pfam" id="PF12680"/>
    </source>
</evidence>
<dbReference type="RefSeq" id="WP_187819863.1">
    <property type="nucleotide sequence ID" value="NZ_JACTVJ010000043.1"/>
</dbReference>
<evidence type="ECO:0000313" key="2">
    <source>
        <dbReference type="EMBL" id="MBC9719460.1"/>
    </source>
</evidence>
<dbReference type="EMBL" id="JACTVJ010000043">
    <property type="protein sequence ID" value="MBC9719460.1"/>
    <property type="molecule type" value="Genomic_DNA"/>
</dbReference>
<dbReference type="InterPro" id="IPR032710">
    <property type="entry name" value="NTF2-like_dom_sf"/>
</dbReference>
<evidence type="ECO:0000313" key="3">
    <source>
        <dbReference type="Proteomes" id="UP000642284"/>
    </source>
</evidence>
<feature type="domain" description="SnoaL-like" evidence="1">
    <location>
        <begin position="23"/>
        <end position="117"/>
    </location>
</feature>
<proteinExistence type="predicted"/>
<gene>
    <name evidence="2" type="ORF">H9Y04_43835</name>
</gene>
<dbReference type="SUPFAM" id="SSF54427">
    <property type="entry name" value="NTF2-like"/>
    <property type="match status" value="1"/>
</dbReference>
<reference evidence="2 3" key="1">
    <citation type="submission" date="2020-08" db="EMBL/GenBank/DDBJ databases">
        <title>Genemic of Streptomyces polyaspartic.</title>
        <authorList>
            <person name="Liu W."/>
        </authorList>
    </citation>
    <scope>NUCLEOTIDE SEQUENCE [LARGE SCALE GENOMIC DNA]</scope>
    <source>
        <strain evidence="2 3">TRM66268-LWL</strain>
    </source>
</reference>
<comment type="caution">
    <text evidence="2">The sequence shown here is derived from an EMBL/GenBank/DDBJ whole genome shotgun (WGS) entry which is preliminary data.</text>
</comment>
<dbReference type="Proteomes" id="UP000642284">
    <property type="component" value="Unassembled WGS sequence"/>
</dbReference>
<dbReference type="InterPro" id="IPR037401">
    <property type="entry name" value="SnoaL-like"/>
</dbReference>
<name>A0ABR7SVE5_9ACTN</name>
<keyword evidence="3" id="KW-1185">Reference proteome</keyword>
<sequence length="141" mass="15862">MTTTTHTQTAHPHVEVLRAIYADLQRLPDYAVDDIVLHRADRSAEDPRVCRGVQAVLAHEQALVRLTGNTLVMDVQHITANDYFGAVLGILRAKHPQEIAMPFCGLWRFEGGRITEHWENAYNVAELQHLFTPPAPRTSSD</sequence>
<protein>
    <submittedName>
        <fullName evidence="2">Nuclear transport factor 2 family protein</fullName>
    </submittedName>
</protein>